<name>A0A8S9Z7S5_9BILA</name>
<keyword evidence="1" id="KW-0812">Transmembrane</keyword>
<keyword evidence="1" id="KW-0472">Membrane</keyword>
<dbReference type="AlphaFoldDB" id="A0A8S9Z7S5"/>
<evidence type="ECO:0000256" key="1">
    <source>
        <dbReference type="SAM" id="Phobius"/>
    </source>
</evidence>
<keyword evidence="1" id="KW-1133">Transmembrane helix</keyword>
<dbReference type="Proteomes" id="UP000605970">
    <property type="component" value="Unassembled WGS sequence"/>
</dbReference>
<reference evidence="2" key="1">
    <citation type="journal article" date="2020" name="Ecol. Evol.">
        <title>Genome structure and content of the rice root-knot nematode (Meloidogyne graminicola).</title>
        <authorList>
            <person name="Phan N.T."/>
            <person name="Danchin E.G.J."/>
            <person name="Klopp C."/>
            <person name="Perfus-Barbeoch L."/>
            <person name="Kozlowski D.K."/>
            <person name="Koutsovoulos G.D."/>
            <person name="Lopez-Roques C."/>
            <person name="Bouchez O."/>
            <person name="Zahm M."/>
            <person name="Besnard G."/>
            <person name="Bellafiore S."/>
        </authorList>
    </citation>
    <scope>NUCLEOTIDE SEQUENCE</scope>
    <source>
        <strain evidence="2">VN-18</strain>
    </source>
</reference>
<evidence type="ECO:0000313" key="3">
    <source>
        <dbReference type="Proteomes" id="UP000605970"/>
    </source>
</evidence>
<comment type="caution">
    <text evidence="2">The sequence shown here is derived from an EMBL/GenBank/DDBJ whole genome shotgun (WGS) entry which is preliminary data.</text>
</comment>
<dbReference type="Pfam" id="PF01674">
    <property type="entry name" value="Lipase_2"/>
    <property type="match status" value="1"/>
</dbReference>
<dbReference type="GO" id="GO:0016787">
    <property type="term" value="F:hydrolase activity"/>
    <property type="evidence" value="ECO:0007669"/>
    <property type="project" value="InterPro"/>
</dbReference>
<protein>
    <submittedName>
        <fullName evidence="2">Uncharacterized protein</fullName>
    </submittedName>
</protein>
<accession>A0A8S9Z7S5</accession>
<keyword evidence="3" id="KW-1185">Reference proteome</keyword>
<organism evidence="2 3">
    <name type="scientific">Meloidogyne graminicola</name>
    <dbReference type="NCBI Taxonomy" id="189291"/>
    <lineage>
        <taxon>Eukaryota</taxon>
        <taxon>Metazoa</taxon>
        <taxon>Ecdysozoa</taxon>
        <taxon>Nematoda</taxon>
        <taxon>Chromadorea</taxon>
        <taxon>Rhabditida</taxon>
        <taxon>Tylenchina</taxon>
        <taxon>Tylenchomorpha</taxon>
        <taxon>Tylenchoidea</taxon>
        <taxon>Meloidogynidae</taxon>
        <taxon>Meloidogyninae</taxon>
        <taxon>Meloidogyne</taxon>
    </lineage>
</organism>
<feature type="transmembrane region" description="Helical" evidence="1">
    <location>
        <begin position="65"/>
        <end position="85"/>
    </location>
</feature>
<dbReference type="GO" id="GO:0016042">
    <property type="term" value="P:lipid catabolic process"/>
    <property type="evidence" value="ECO:0007669"/>
    <property type="project" value="InterPro"/>
</dbReference>
<dbReference type="InterPro" id="IPR002918">
    <property type="entry name" value="Lipase_EstA/Esterase_EstB"/>
</dbReference>
<dbReference type="OrthoDB" id="5800633at2759"/>
<gene>
    <name evidence="2" type="ORF">Mgra_00009430</name>
</gene>
<evidence type="ECO:0000313" key="2">
    <source>
        <dbReference type="EMBL" id="KAF7627255.1"/>
    </source>
</evidence>
<proteinExistence type="predicted"/>
<sequence length="112" mass="13194">MKENIVFQIYSQRDQIIGHTICNIITSQIPSQNGEKVYLDKNHDEAFFTFISSSNGNVKAINNNLYHYIIYILLLIIKFFILIILKKNVLKLIKDNFIKYIDKRKVILLCNK</sequence>
<dbReference type="EMBL" id="JABEBT010000157">
    <property type="protein sequence ID" value="KAF7627255.1"/>
    <property type="molecule type" value="Genomic_DNA"/>
</dbReference>